<dbReference type="Gene3D" id="1.10.443.10">
    <property type="entry name" value="Intergrase catalytic core"/>
    <property type="match status" value="1"/>
</dbReference>
<evidence type="ECO:0000259" key="4">
    <source>
        <dbReference type="Pfam" id="PF00589"/>
    </source>
</evidence>
<dbReference type="EMBL" id="DTQM01000216">
    <property type="protein sequence ID" value="HGC43802.1"/>
    <property type="molecule type" value="Genomic_DNA"/>
</dbReference>
<dbReference type="GO" id="GO:0006310">
    <property type="term" value="P:DNA recombination"/>
    <property type="evidence" value="ECO:0007669"/>
    <property type="project" value="UniProtKB-KW"/>
</dbReference>
<dbReference type="GO" id="GO:0015074">
    <property type="term" value="P:DNA integration"/>
    <property type="evidence" value="ECO:0007669"/>
    <property type="project" value="UniProtKB-KW"/>
</dbReference>
<name>A0A8J4HCD9_9PROT</name>
<dbReference type="PANTHER" id="PTHR30629">
    <property type="entry name" value="PROPHAGE INTEGRASE"/>
    <property type="match status" value="1"/>
</dbReference>
<keyword evidence="2" id="KW-0229">DNA integration</keyword>
<dbReference type="SUPFAM" id="SSF56349">
    <property type="entry name" value="DNA breaking-rejoining enzymes"/>
    <property type="match status" value="1"/>
</dbReference>
<keyword evidence="3" id="KW-0233">DNA recombination</keyword>
<reference evidence="5" key="1">
    <citation type="journal article" date="2020" name="mSystems">
        <title>Genome- and Community-Level Interaction Insights into Carbon Utilization and Element Cycling Functions of Hydrothermarchaeota in Hydrothermal Sediment.</title>
        <authorList>
            <person name="Zhou Z."/>
            <person name="Liu Y."/>
            <person name="Xu W."/>
            <person name="Pan J."/>
            <person name="Luo Z.H."/>
            <person name="Li M."/>
        </authorList>
    </citation>
    <scope>NUCLEOTIDE SEQUENCE</scope>
    <source>
        <strain evidence="5">SpSt-997</strain>
    </source>
</reference>
<evidence type="ECO:0000256" key="1">
    <source>
        <dbReference type="ARBA" id="ARBA00008857"/>
    </source>
</evidence>
<comment type="similarity">
    <text evidence="1">Belongs to the 'phage' integrase family.</text>
</comment>
<organism evidence="5">
    <name type="scientific">Acidicaldus sp</name>
    <dbReference type="NCBI Taxonomy" id="1872105"/>
    <lineage>
        <taxon>Bacteria</taxon>
        <taxon>Pseudomonadati</taxon>
        <taxon>Pseudomonadota</taxon>
        <taxon>Alphaproteobacteria</taxon>
        <taxon>Acetobacterales</taxon>
        <taxon>Acetobacteraceae</taxon>
        <taxon>Acidicaldus</taxon>
    </lineage>
</organism>
<proteinExistence type="inferred from homology"/>
<evidence type="ECO:0000256" key="3">
    <source>
        <dbReference type="ARBA" id="ARBA00023172"/>
    </source>
</evidence>
<sequence length="163" mass="17494">MAGRCGGGCWRATRLPASRAKNARAHVVHLSEPAREVLETAPRFARCPLAFTTNQRTSVAGFSKYKAALDRQLAKQGTPFAPWTLHDFRRSGATWLAGAGFPPHVCDKLLNHVGGTISGVAAVYQRAEFLPERARALDAWAAAIFAAAEGKAEGENVVALQAR</sequence>
<gene>
    <name evidence="5" type="ORF">ENY07_11370</name>
</gene>
<dbReference type="InterPro" id="IPR050808">
    <property type="entry name" value="Phage_Integrase"/>
</dbReference>
<dbReference type="InterPro" id="IPR002104">
    <property type="entry name" value="Integrase_catalytic"/>
</dbReference>
<evidence type="ECO:0000256" key="2">
    <source>
        <dbReference type="ARBA" id="ARBA00022908"/>
    </source>
</evidence>
<feature type="domain" description="Tyr recombinase" evidence="4">
    <location>
        <begin position="18"/>
        <end position="113"/>
    </location>
</feature>
<dbReference type="PANTHER" id="PTHR30629:SF2">
    <property type="entry name" value="PROPHAGE INTEGRASE INTS-RELATED"/>
    <property type="match status" value="1"/>
</dbReference>
<comment type="caution">
    <text evidence="5">The sequence shown here is derived from an EMBL/GenBank/DDBJ whole genome shotgun (WGS) entry which is preliminary data.</text>
</comment>
<evidence type="ECO:0000313" key="5">
    <source>
        <dbReference type="EMBL" id="HGC43802.1"/>
    </source>
</evidence>
<dbReference type="InterPro" id="IPR013762">
    <property type="entry name" value="Integrase-like_cat_sf"/>
</dbReference>
<protein>
    <recommendedName>
        <fullName evidence="4">Tyr recombinase domain-containing protein</fullName>
    </recommendedName>
</protein>
<dbReference type="GO" id="GO:0003677">
    <property type="term" value="F:DNA binding"/>
    <property type="evidence" value="ECO:0007669"/>
    <property type="project" value="InterPro"/>
</dbReference>
<dbReference type="Pfam" id="PF00589">
    <property type="entry name" value="Phage_integrase"/>
    <property type="match status" value="1"/>
</dbReference>
<accession>A0A8J4HCD9</accession>
<dbReference type="AlphaFoldDB" id="A0A8J4HCD9"/>
<dbReference type="InterPro" id="IPR011010">
    <property type="entry name" value="DNA_brk_join_enz"/>
</dbReference>